<evidence type="ECO:0000313" key="2">
    <source>
        <dbReference type="EMBL" id="HIH70387.1"/>
    </source>
</evidence>
<dbReference type="EMBL" id="DUIH01000023">
    <property type="protein sequence ID" value="HIH70387.1"/>
    <property type="molecule type" value="Genomic_DNA"/>
</dbReference>
<evidence type="ECO:0000256" key="1">
    <source>
        <dbReference type="SAM" id="Coils"/>
    </source>
</evidence>
<proteinExistence type="predicted"/>
<feature type="coiled-coil region" evidence="1">
    <location>
        <begin position="46"/>
        <end position="80"/>
    </location>
</feature>
<dbReference type="Proteomes" id="UP000600363">
    <property type="component" value="Unassembled WGS sequence"/>
</dbReference>
<dbReference type="RefSeq" id="WP_157203119.1">
    <property type="nucleotide sequence ID" value="NZ_DUIH01000023.1"/>
</dbReference>
<keyword evidence="1" id="KW-0175">Coiled coil</keyword>
<sequence length="80" mass="8554">MRWVAVLITLVALVALGCVQPAQHPSEGTPASTTAVEGTDVEGTDLLIADAQLDMLEQKMTELEQVLSELENTSAMLETQ</sequence>
<comment type="caution">
    <text evidence="2">The sequence shown here is derived from an EMBL/GenBank/DDBJ whole genome shotgun (WGS) entry which is preliminary data.</text>
</comment>
<accession>A0A832RVT7</accession>
<organism evidence="2 3">
    <name type="scientific">Methermicoccus shengliensis</name>
    <dbReference type="NCBI Taxonomy" id="660064"/>
    <lineage>
        <taxon>Archaea</taxon>
        <taxon>Methanobacteriati</taxon>
        <taxon>Methanobacteriota</taxon>
        <taxon>Stenosarchaea group</taxon>
        <taxon>Methanomicrobia</taxon>
        <taxon>Methanosarcinales</taxon>
        <taxon>Methermicoccaceae</taxon>
        <taxon>Methermicoccus</taxon>
    </lineage>
</organism>
<dbReference type="AlphaFoldDB" id="A0A832RVT7"/>
<dbReference type="PROSITE" id="PS51257">
    <property type="entry name" value="PROKAR_LIPOPROTEIN"/>
    <property type="match status" value="1"/>
</dbReference>
<reference evidence="2" key="1">
    <citation type="journal article" date="2020" name="bioRxiv">
        <title>A rank-normalized archaeal taxonomy based on genome phylogeny resolves widespread incomplete and uneven classifications.</title>
        <authorList>
            <person name="Rinke C."/>
            <person name="Chuvochina M."/>
            <person name="Mussig A.J."/>
            <person name="Chaumeil P.-A."/>
            <person name="Waite D.W."/>
            <person name="Whitman W.B."/>
            <person name="Parks D.H."/>
            <person name="Hugenholtz P."/>
        </authorList>
    </citation>
    <scope>NUCLEOTIDE SEQUENCE</scope>
    <source>
        <strain evidence="2">UBA12518</strain>
    </source>
</reference>
<evidence type="ECO:0000313" key="3">
    <source>
        <dbReference type="Proteomes" id="UP000600363"/>
    </source>
</evidence>
<protein>
    <submittedName>
        <fullName evidence="2">Uncharacterized protein</fullName>
    </submittedName>
</protein>
<gene>
    <name evidence="2" type="ORF">HA299_07270</name>
</gene>
<name>A0A832RVT7_9EURY</name>